<protein>
    <submittedName>
        <fullName evidence="3">Uncharacterized protein</fullName>
    </submittedName>
</protein>
<keyword evidence="4" id="KW-1185">Reference proteome</keyword>
<comment type="caution">
    <text evidence="3">The sequence shown here is derived from an EMBL/GenBank/DDBJ whole genome shotgun (WGS) entry which is preliminary data.</text>
</comment>
<evidence type="ECO:0000256" key="1">
    <source>
        <dbReference type="ARBA" id="ARBA00009467"/>
    </source>
</evidence>
<gene>
    <name evidence="3" type="ORF">U0070_011591</name>
</gene>
<feature type="region of interest" description="Disordered" evidence="2">
    <location>
        <begin position="117"/>
        <end position="136"/>
    </location>
</feature>
<organism evidence="3 4">
    <name type="scientific">Myodes glareolus</name>
    <name type="common">Bank vole</name>
    <name type="synonym">Clethrionomys glareolus</name>
    <dbReference type="NCBI Taxonomy" id="447135"/>
    <lineage>
        <taxon>Eukaryota</taxon>
        <taxon>Metazoa</taxon>
        <taxon>Chordata</taxon>
        <taxon>Craniata</taxon>
        <taxon>Vertebrata</taxon>
        <taxon>Euteleostomi</taxon>
        <taxon>Mammalia</taxon>
        <taxon>Eutheria</taxon>
        <taxon>Euarchontoglires</taxon>
        <taxon>Glires</taxon>
        <taxon>Rodentia</taxon>
        <taxon>Myomorpha</taxon>
        <taxon>Muroidea</taxon>
        <taxon>Cricetidae</taxon>
        <taxon>Arvicolinae</taxon>
        <taxon>Myodes</taxon>
    </lineage>
</organism>
<dbReference type="PANTHER" id="PTHR10405">
    <property type="entry name" value="SPINDLIN"/>
    <property type="match status" value="1"/>
</dbReference>
<dbReference type="AlphaFoldDB" id="A0AAW0H462"/>
<feature type="region of interest" description="Disordered" evidence="2">
    <location>
        <begin position="40"/>
        <end position="95"/>
    </location>
</feature>
<comment type="similarity">
    <text evidence="1">Belongs to the SPIN/STSY family.</text>
</comment>
<dbReference type="InterPro" id="IPR003671">
    <property type="entry name" value="SPIN/Ssty"/>
</dbReference>
<evidence type="ECO:0000313" key="3">
    <source>
        <dbReference type="EMBL" id="KAK7796002.1"/>
    </source>
</evidence>
<accession>A0AAW0H462</accession>
<proteinExistence type="inferred from homology"/>
<feature type="compositionally biased region" description="Polar residues" evidence="2">
    <location>
        <begin position="40"/>
        <end position="60"/>
    </location>
</feature>
<dbReference type="Gene3D" id="2.80.10.70">
    <property type="entry name" value="Spindlin/Ssty"/>
    <property type="match status" value="1"/>
</dbReference>
<dbReference type="EMBL" id="JBBHLL010001521">
    <property type="protein sequence ID" value="KAK7796002.1"/>
    <property type="molecule type" value="Genomic_DNA"/>
</dbReference>
<evidence type="ECO:0000256" key="2">
    <source>
        <dbReference type="SAM" id="MobiDB-lite"/>
    </source>
</evidence>
<feature type="non-terminal residue" evidence="3">
    <location>
        <position position="1"/>
    </location>
</feature>
<name>A0AAW0H462_MYOGA</name>
<dbReference type="Proteomes" id="UP001488838">
    <property type="component" value="Unassembled WGS sequence"/>
</dbReference>
<dbReference type="GO" id="GO:0007276">
    <property type="term" value="P:gamete generation"/>
    <property type="evidence" value="ECO:0007669"/>
    <property type="project" value="InterPro"/>
</dbReference>
<feature type="non-terminal residue" evidence="3">
    <location>
        <position position="267"/>
    </location>
</feature>
<reference evidence="3 4" key="1">
    <citation type="journal article" date="2023" name="bioRxiv">
        <title>Conserved and derived expression patterns and positive selection on dental genes reveal complex evolutionary context of ever-growing rodent molars.</title>
        <authorList>
            <person name="Calamari Z.T."/>
            <person name="Song A."/>
            <person name="Cohen E."/>
            <person name="Akter M."/>
            <person name="Roy R.D."/>
            <person name="Hallikas O."/>
            <person name="Christensen M.M."/>
            <person name="Li P."/>
            <person name="Marangoni P."/>
            <person name="Jernvall J."/>
            <person name="Klein O.D."/>
        </authorList>
    </citation>
    <scope>NUCLEOTIDE SEQUENCE [LARGE SCALE GENOMIC DNA]</scope>
    <source>
        <strain evidence="3">V071</strain>
    </source>
</reference>
<dbReference type="InterPro" id="IPR042567">
    <property type="entry name" value="SPIN/Ssty_sf"/>
</dbReference>
<sequence length="267" mass="29275">FAHALWGAKHRAKTVDLKSHWSSTLEVQIRVHSLCPTAALQPSQQHRGTQESTAQQQHQRGVQHCPHASVGGWGGGRHGPRPSTGLLGPEGQGDPADAVLDMHPVTTTPTKLANLTKKAPVQKRRRSRSSSLAKGHCGLQNLAQVEGRKWAHHPLERNGLDRVAVNPSLYLLNFFYITYTNDPILYMYELLDDYKEGDLRILSEYNEIPPQDVDQKFVDGAPLEIVPGSIHPLEGRAESLALCCALSGASFPAVCEVTAENYLSSRG</sequence>
<evidence type="ECO:0000313" key="4">
    <source>
        <dbReference type="Proteomes" id="UP001488838"/>
    </source>
</evidence>